<dbReference type="SMART" id="SM00860">
    <property type="entry name" value="SMI1_KNR4"/>
    <property type="match status" value="1"/>
</dbReference>
<dbReference type="InterPro" id="IPR018958">
    <property type="entry name" value="Knr4/Smi1-like_dom"/>
</dbReference>
<feature type="region of interest" description="Disordered" evidence="1">
    <location>
        <begin position="106"/>
        <end position="137"/>
    </location>
</feature>
<proteinExistence type="predicted"/>
<feature type="domain" description="Knr4/Smi1-like" evidence="2">
    <location>
        <begin position="41"/>
        <end position="198"/>
    </location>
</feature>
<sequence length="274" mass="30638">MSFFVDIVTEDSFYENLTLGVVKILENSPCVKNVRVERRNGCEPGAITSWEQRHCCTLPENIRNFYASVDGFLLLWNLDIAGEEFPIGRMEIGSLSSLKRYADKDRQAGPSTQDASSSSSGTQVEDSTAETEGTDALFSGDSRDCKLFEIGQCYPGAGNGKVYLAYRSKQEQDSPSIWLHRRGSWYQLADDFTTYFRMMLVHLGLPLWQCCVVGVPLPTWVEQAYFLVGPHLLSSIIEPGETVSTSLWNNGPINVLDPAIFKAKDGKQRNARKK</sequence>
<dbReference type="InterPro" id="IPR039231">
    <property type="entry name" value="TPGS2"/>
</dbReference>
<keyword evidence="3" id="KW-1185">Reference proteome</keyword>
<evidence type="ECO:0000259" key="2">
    <source>
        <dbReference type="SMART" id="SM00860"/>
    </source>
</evidence>
<evidence type="ECO:0000313" key="4">
    <source>
        <dbReference type="RefSeq" id="XP_014489286.1"/>
    </source>
</evidence>
<feature type="compositionally biased region" description="Polar residues" evidence="1">
    <location>
        <begin position="109"/>
        <end position="126"/>
    </location>
</feature>
<dbReference type="PANTHER" id="PTHR31854">
    <property type="entry name" value="TUBULIN POLYGLUTAMYLASE COMPLEX SUBUNIT 2"/>
    <property type="match status" value="1"/>
</dbReference>
<accession>A0A6P3YDW0</accession>
<dbReference type="KEGG" id="dqu:106752241"/>
<organism evidence="3 4">
    <name type="scientific">Dinoponera quadriceps</name>
    <name type="common">South American ant</name>
    <dbReference type="NCBI Taxonomy" id="609295"/>
    <lineage>
        <taxon>Eukaryota</taxon>
        <taxon>Metazoa</taxon>
        <taxon>Ecdysozoa</taxon>
        <taxon>Arthropoda</taxon>
        <taxon>Hexapoda</taxon>
        <taxon>Insecta</taxon>
        <taxon>Pterygota</taxon>
        <taxon>Neoptera</taxon>
        <taxon>Endopterygota</taxon>
        <taxon>Hymenoptera</taxon>
        <taxon>Apocrita</taxon>
        <taxon>Aculeata</taxon>
        <taxon>Formicoidea</taxon>
        <taxon>Formicidae</taxon>
        <taxon>Ponerinae</taxon>
        <taxon>Ponerini</taxon>
        <taxon>Dinoponera</taxon>
    </lineage>
</organism>
<gene>
    <name evidence="4" type="primary">LOC106752241</name>
</gene>
<dbReference type="RefSeq" id="XP_014489286.1">
    <property type="nucleotide sequence ID" value="XM_014633800.1"/>
</dbReference>
<dbReference type="Proteomes" id="UP000515204">
    <property type="component" value="Unplaced"/>
</dbReference>
<name>A0A6P3YDW0_DINQU</name>
<dbReference type="Pfam" id="PF09346">
    <property type="entry name" value="SMI1_KNR4"/>
    <property type="match status" value="1"/>
</dbReference>
<evidence type="ECO:0000313" key="3">
    <source>
        <dbReference type="Proteomes" id="UP000515204"/>
    </source>
</evidence>
<dbReference type="GeneID" id="106752241"/>
<dbReference type="PANTHER" id="PTHR31854:SF2">
    <property type="entry name" value="TUBULIN POLYGLUTAMYLASE COMPLEX SUBUNIT 2"/>
    <property type="match status" value="1"/>
</dbReference>
<protein>
    <submittedName>
        <fullName evidence="4">Tubulin polyglutamylase complex subunit 2</fullName>
    </submittedName>
</protein>
<dbReference type="OrthoDB" id="10249691at2759"/>
<reference evidence="4" key="1">
    <citation type="submission" date="2025-08" db="UniProtKB">
        <authorList>
            <consortium name="RefSeq"/>
        </authorList>
    </citation>
    <scope>IDENTIFICATION</scope>
</reference>
<evidence type="ECO:0000256" key="1">
    <source>
        <dbReference type="SAM" id="MobiDB-lite"/>
    </source>
</evidence>
<dbReference type="AlphaFoldDB" id="A0A6P3YDW0"/>